<evidence type="ECO:0000313" key="1">
    <source>
        <dbReference type="EMBL" id="KAI8537344.1"/>
    </source>
</evidence>
<keyword evidence="2" id="KW-1185">Reference proteome</keyword>
<dbReference type="Proteomes" id="UP001062846">
    <property type="component" value="Chromosome 9"/>
</dbReference>
<gene>
    <name evidence="1" type="ORF">RHMOL_Rhmol09G0016500</name>
</gene>
<accession>A0ACC0M8W7</accession>
<reference evidence="1" key="1">
    <citation type="submission" date="2022-02" db="EMBL/GenBank/DDBJ databases">
        <title>Plant Genome Project.</title>
        <authorList>
            <person name="Zhang R.-G."/>
        </authorList>
    </citation>
    <scope>NUCLEOTIDE SEQUENCE</scope>
    <source>
        <strain evidence="1">AT1</strain>
    </source>
</reference>
<proteinExistence type="predicted"/>
<sequence length="106" mass="12422">MVCAAPCSQHLQAIGSCIRRLRSHFDNEQLSIIDCRDEIRAVGCMIQRLEGAQHDMRHLTLKHQPQRTVVKSAIFRCLARPDPRGEYPFFILFFFFFPFRISFKAH</sequence>
<evidence type="ECO:0000313" key="2">
    <source>
        <dbReference type="Proteomes" id="UP001062846"/>
    </source>
</evidence>
<dbReference type="EMBL" id="CM046396">
    <property type="protein sequence ID" value="KAI8537344.1"/>
    <property type="molecule type" value="Genomic_DNA"/>
</dbReference>
<comment type="caution">
    <text evidence="1">The sequence shown here is derived from an EMBL/GenBank/DDBJ whole genome shotgun (WGS) entry which is preliminary data.</text>
</comment>
<protein>
    <submittedName>
        <fullName evidence="1">Uncharacterized protein</fullName>
    </submittedName>
</protein>
<name>A0ACC0M8W7_RHOML</name>
<organism evidence="1 2">
    <name type="scientific">Rhododendron molle</name>
    <name type="common">Chinese azalea</name>
    <name type="synonym">Azalea mollis</name>
    <dbReference type="NCBI Taxonomy" id="49168"/>
    <lineage>
        <taxon>Eukaryota</taxon>
        <taxon>Viridiplantae</taxon>
        <taxon>Streptophyta</taxon>
        <taxon>Embryophyta</taxon>
        <taxon>Tracheophyta</taxon>
        <taxon>Spermatophyta</taxon>
        <taxon>Magnoliopsida</taxon>
        <taxon>eudicotyledons</taxon>
        <taxon>Gunneridae</taxon>
        <taxon>Pentapetalae</taxon>
        <taxon>asterids</taxon>
        <taxon>Ericales</taxon>
        <taxon>Ericaceae</taxon>
        <taxon>Ericoideae</taxon>
        <taxon>Rhodoreae</taxon>
        <taxon>Rhododendron</taxon>
    </lineage>
</organism>